<evidence type="ECO:0000256" key="3">
    <source>
        <dbReference type="ARBA" id="ARBA00023143"/>
    </source>
</evidence>
<keyword evidence="6" id="KW-0282">Flagellum</keyword>
<dbReference type="NCBIfam" id="TIGR00205">
    <property type="entry name" value="fliE"/>
    <property type="match status" value="1"/>
</dbReference>
<protein>
    <recommendedName>
        <fullName evidence="4 5">Flagellar hook-basal body complex protein FliE</fullName>
    </recommendedName>
</protein>
<evidence type="ECO:0000256" key="4">
    <source>
        <dbReference type="HAMAP-Rule" id="MF_00724"/>
    </source>
</evidence>
<dbReference type="PANTHER" id="PTHR34653">
    <property type="match status" value="1"/>
</dbReference>
<accession>A0A1M4UY37</accession>
<gene>
    <name evidence="4" type="primary">fliE</name>
    <name evidence="6" type="ORF">SAMN02745164_00781</name>
</gene>
<sequence>MIEKIPGVSGINGINDIARTQKNNKTSSKNLNFADILKNAIDDVNKTQKISQQMSADYAAGKIDNIHNVIISAEKASLSLKLTTEVTNKIVQAYKEIMKMQI</sequence>
<keyword evidence="6" id="KW-0969">Cilium</keyword>
<dbReference type="HAMAP" id="MF_00724">
    <property type="entry name" value="FliE"/>
    <property type="match status" value="1"/>
</dbReference>
<dbReference type="OrthoDB" id="9812413at2"/>
<organism evidence="6 7">
    <name type="scientific">Marinitoga hydrogenitolerans (strain DSM 16785 / JCM 12826 / AT1271)</name>
    <dbReference type="NCBI Taxonomy" id="1122195"/>
    <lineage>
        <taxon>Bacteria</taxon>
        <taxon>Thermotogati</taxon>
        <taxon>Thermotogota</taxon>
        <taxon>Thermotogae</taxon>
        <taxon>Petrotogales</taxon>
        <taxon>Petrotogaceae</taxon>
        <taxon>Marinitoga</taxon>
    </lineage>
</organism>
<keyword evidence="7" id="KW-1185">Reference proteome</keyword>
<dbReference type="GO" id="GO:0009425">
    <property type="term" value="C:bacterial-type flagellum basal body"/>
    <property type="evidence" value="ECO:0007669"/>
    <property type="project" value="UniProtKB-SubCell"/>
</dbReference>
<dbReference type="InterPro" id="IPR001624">
    <property type="entry name" value="FliE"/>
</dbReference>
<dbReference type="RefSeq" id="WP_072863645.1">
    <property type="nucleotide sequence ID" value="NZ_FQUI01000009.1"/>
</dbReference>
<comment type="subcellular location">
    <subcellularLocation>
        <location evidence="1 4">Bacterial flagellum basal body</location>
    </subcellularLocation>
</comment>
<evidence type="ECO:0000256" key="1">
    <source>
        <dbReference type="ARBA" id="ARBA00004117"/>
    </source>
</evidence>
<keyword evidence="3 4" id="KW-0975">Bacterial flagellum</keyword>
<evidence type="ECO:0000313" key="7">
    <source>
        <dbReference type="Proteomes" id="UP000184334"/>
    </source>
</evidence>
<comment type="caution">
    <text evidence="6">The sequence shown here is derived from an EMBL/GenBank/DDBJ whole genome shotgun (WGS) entry which is preliminary data.</text>
</comment>
<dbReference type="PANTHER" id="PTHR34653:SF1">
    <property type="entry name" value="FLAGELLAR HOOK-BASAL BODY COMPLEX PROTEIN FLIE"/>
    <property type="match status" value="1"/>
</dbReference>
<evidence type="ECO:0000256" key="5">
    <source>
        <dbReference type="NCBIfam" id="TIGR00205"/>
    </source>
</evidence>
<dbReference type="GO" id="GO:0003774">
    <property type="term" value="F:cytoskeletal motor activity"/>
    <property type="evidence" value="ECO:0007669"/>
    <property type="project" value="InterPro"/>
</dbReference>
<reference evidence="6" key="1">
    <citation type="submission" date="2016-11" db="EMBL/GenBank/DDBJ databases">
        <authorList>
            <person name="Varghese N."/>
            <person name="Submissions S."/>
        </authorList>
    </citation>
    <scope>NUCLEOTIDE SEQUENCE [LARGE SCALE GENOMIC DNA]</scope>
    <source>
        <strain evidence="6">DSM 16785</strain>
    </source>
</reference>
<dbReference type="AlphaFoldDB" id="A0A1M4UY37"/>
<dbReference type="PRINTS" id="PR01006">
    <property type="entry name" value="FLGHOOKFLIE"/>
</dbReference>
<keyword evidence="6" id="KW-0966">Cell projection</keyword>
<dbReference type="STRING" id="1122195.SAMN02745164_00781"/>
<dbReference type="GO" id="GO:0071973">
    <property type="term" value="P:bacterial-type flagellum-dependent cell motility"/>
    <property type="evidence" value="ECO:0007669"/>
    <property type="project" value="InterPro"/>
</dbReference>
<comment type="similarity">
    <text evidence="2 4">Belongs to the FliE family.</text>
</comment>
<dbReference type="EMBL" id="FQUI01000009">
    <property type="protein sequence ID" value="SHE61543.1"/>
    <property type="molecule type" value="Genomic_DNA"/>
</dbReference>
<dbReference type="Pfam" id="PF02049">
    <property type="entry name" value="FliE"/>
    <property type="match status" value="1"/>
</dbReference>
<evidence type="ECO:0000256" key="2">
    <source>
        <dbReference type="ARBA" id="ARBA00009272"/>
    </source>
</evidence>
<proteinExistence type="inferred from homology"/>
<name>A0A1M4UY37_MARH1</name>
<dbReference type="Proteomes" id="UP000184334">
    <property type="component" value="Unassembled WGS sequence"/>
</dbReference>
<dbReference type="GO" id="GO:0005198">
    <property type="term" value="F:structural molecule activity"/>
    <property type="evidence" value="ECO:0007669"/>
    <property type="project" value="UniProtKB-UniRule"/>
</dbReference>
<evidence type="ECO:0000313" key="6">
    <source>
        <dbReference type="EMBL" id="SHE61543.1"/>
    </source>
</evidence>